<dbReference type="InterPro" id="IPR049132">
    <property type="entry name" value="FAN1-like_euk"/>
</dbReference>
<dbReference type="EC" id="3.1.4.1" evidence="8"/>
<sequence>MDKFIRRIPLAGQDTDKVDGRPLKRPKIENESAKQGKPEALAANITVNDDDDDGYGSGSGSPSSRNTPEPFSFEEPLALTEFLDDVDDKTQDGAISAGPKAPRAGRSAIYVDAFNIALHTVLEQEKHLFDEKERAIFDAWGHLGYEAQCLSPESAERETFAGVAPCAWVPGSSFAFVESFLSINTTIKDAVSLLSLDELKVLAKELKANGKTKAALQSALVNTTTKQTSLAFTKSRRQPRCEPSTSSTVRQHDKNNEQQLATKIPGLSDREGRLFHRIMAITGPCVRLSPAIFKLFERVHLVFYRTSEWTEKSLTTIVLARISRRRFPDYVVSRTANIFQSRRQLLDFEAALRLEHEVDQTLDFSSSLGNERFDTVVSLFEQVSEIWRRLLREEQNQDYGDDHYLRRFRAAHVYTRIAHYAAHSLGRLRAYRAEYALLKELLDQRLFHKSRRGSWYQRKALLEEHYMAADEPTPPHSTARQTNRLWCQKAIETCEQALQDSDCHLVYHYDLQKRIVKLEKRLRVPRRLQHQFGHLQLLAPEQHTVEGVQTKRGIENAFKIPGQSIGVRTTWLDPANNNAECTVEAMCLSSYCGDGWKGFHSEGGIVRTLFAYLFYDILFLSVPNVFQTAYQMFPLDLHTDAFYAARASEINRRLVEIANGEAEHFVRAVHASHFEQRTCILGLDWDFDVHDVIELVQCFHGEALAIVCKVLAQEYRQRVSGLPDLLLWRTSPKPEVLFVEVKSANDRLSDTQRMWIHVLAGAGVRVAVCNAVAREVKAKG</sequence>
<dbReference type="SMART" id="SM00990">
    <property type="entry name" value="VRR_NUC"/>
    <property type="match status" value="1"/>
</dbReference>
<keyword evidence="7 8" id="KW-0464">Manganese</keyword>
<keyword evidence="6 8" id="KW-0460">Magnesium</keyword>
<dbReference type="GO" id="GO:0036297">
    <property type="term" value="P:interstrand cross-link repair"/>
    <property type="evidence" value="ECO:0007669"/>
    <property type="project" value="InterPro"/>
</dbReference>
<evidence type="ECO:0000256" key="6">
    <source>
        <dbReference type="ARBA" id="ARBA00022842"/>
    </source>
</evidence>
<evidence type="ECO:0000256" key="7">
    <source>
        <dbReference type="ARBA" id="ARBA00023211"/>
    </source>
</evidence>
<comment type="subcellular location">
    <subcellularLocation>
        <location evidence="8">Nucleus</location>
    </subcellularLocation>
</comment>
<gene>
    <name evidence="11" type="ORF">SPI_02998</name>
</gene>
<dbReference type="Pfam" id="PF21170">
    <property type="entry name" value="FAN1_TPR"/>
    <property type="match status" value="1"/>
</dbReference>
<dbReference type="GO" id="GO:0008409">
    <property type="term" value="F:5'-3' exonuclease activity"/>
    <property type="evidence" value="ECO:0007669"/>
    <property type="project" value="TreeGrafter"/>
</dbReference>
<comment type="similarity">
    <text evidence="2 8">Belongs to the FAN1 family.</text>
</comment>
<feature type="domain" description="VRR-NUC" evidence="10">
    <location>
        <begin position="657"/>
        <end position="773"/>
    </location>
</feature>
<keyword evidence="12" id="KW-1185">Reference proteome</keyword>
<keyword evidence="8" id="KW-0234">DNA repair</keyword>
<dbReference type="Gene3D" id="3.40.1350.10">
    <property type="match status" value="1"/>
</dbReference>
<comment type="catalytic activity">
    <reaction evidence="1 8">
        <text>Hydrolytically removes 5'-nucleotides successively from the 3'-hydroxy termini of 3'-hydroxy-terminated oligonucleotides.</text>
        <dbReference type="EC" id="3.1.4.1"/>
    </reaction>
</comment>
<dbReference type="OrthoDB" id="76364at2759"/>
<evidence type="ECO:0000313" key="12">
    <source>
        <dbReference type="Proteomes" id="UP000076874"/>
    </source>
</evidence>
<evidence type="ECO:0000256" key="1">
    <source>
        <dbReference type="ARBA" id="ARBA00000983"/>
    </source>
</evidence>
<dbReference type="InterPro" id="IPR011856">
    <property type="entry name" value="tRNA_endonuc-like_dom_sf"/>
</dbReference>
<protein>
    <recommendedName>
        <fullName evidence="8">Fanconi-associated nuclease</fullName>
        <ecNumber evidence="8">3.1.4.1</ecNumber>
    </recommendedName>
</protein>
<dbReference type="InterPro" id="IPR014883">
    <property type="entry name" value="VRR_NUC"/>
</dbReference>
<dbReference type="EMBL" id="AZHD01000004">
    <property type="protein sequence ID" value="OAA64351.1"/>
    <property type="molecule type" value="Genomic_DNA"/>
</dbReference>
<dbReference type="PANTHER" id="PTHR15749">
    <property type="entry name" value="FANCONI-ASSOCIATED NUCLEASE 1"/>
    <property type="match status" value="1"/>
</dbReference>
<dbReference type="GO" id="GO:0046872">
    <property type="term" value="F:metal ion binding"/>
    <property type="evidence" value="ECO:0007669"/>
    <property type="project" value="UniProtKB-KW"/>
</dbReference>
<dbReference type="AlphaFoldDB" id="A0A167WZG7"/>
<comment type="function">
    <text evidence="8">Nuclease required for the repair of DNA interstrand cross-links (ICL). Acts as a 5'-3' exonuclease that anchors at a cut end of DNA and cleaves DNA successively at every third nucleotide, allowing to excise an ICL from one strand through flanking incisions.</text>
</comment>
<feature type="compositionally biased region" description="Basic and acidic residues" evidence="9">
    <location>
        <begin position="14"/>
        <end position="37"/>
    </location>
</feature>
<keyword evidence="4 8" id="KW-0479">Metal-binding</keyword>
<dbReference type="InterPro" id="IPR049126">
    <property type="entry name" value="FAN1-like_TPR"/>
</dbReference>
<comment type="caution">
    <text evidence="11">The sequence shown here is derived from an EMBL/GenBank/DDBJ whole genome shotgun (WGS) entry which is preliminary data.</text>
</comment>
<accession>A0A167WZG7</accession>
<evidence type="ECO:0000256" key="2">
    <source>
        <dbReference type="ARBA" id="ARBA00005533"/>
    </source>
</evidence>
<evidence type="ECO:0000259" key="10">
    <source>
        <dbReference type="SMART" id="SM00990"/>
    </source>
</evidence>
<evidence type="ECO:0000256" key="8">
    <source>
        <dbReference type="RuleBase" id="RU365033"/>
    </source>
</evidence>
<keyword evidence="8" id="KW-0227">DNA damage</keyword>
<keyword evidence="3 8" id="KW-0540">Nuclease</keyword>
<dbReference type="PANTHER" id="PTHR15749:SF4">
    <property type="entry name" value="FANCONI-ASSOCIATED NUCLEASE 1"/>
    <property type="match status" value="1"/>
</dbReference>
<dbReference type="CDD" id="cd22326">
    <property type="entry name" value="FAN1-like"/>
    <property type="match status" value="1"/>
</dbReference>
<dbReference type="InterPro" id="IPR033315">
    <property type="entry name" value="Fan1-like"/>
</dbReference>
<evidence type="ECO:0000256" key="5">
    <source>
        <dbReference type="ARBA" id="ARBA00022801"/>
    </source>
</evidence>
<feature type="region of interest" description="Disordered" evidence="9">
    <location>
        <begin position="232"/>
        <end position="258"/>
    </location>
</feature>
<dbReference type="GO" id="GO:0005634">
    <property type="term" value="C:nucleus"/>
    <property type="evidence" value="ECO:0007669"/>
    <property type="project" value="UniProtKB-SubCell"/>
</dbReference>
<evidence type="ECO:0000256" key="4">
    <source>
        <dbReference type="ARBA" id="ARBA00022723"/>
    </source>
</evidence>
<comment type="cofactor">
    <cofactor evidence="8">
        <name>Mg(2+)</name>
        <dbReference type="ChEBI" id="CHEBI:18420"/>
    </cofactor>
    <cofactor evidence="8">
        <name>Mn(2+)</name>
        <dbReference type="ChEBI" id="CHEBI:29035"/>
    </cofactor>
</comment>
<reference evidence="11 12" key="1">
    <citation type="journal article" date="2016" name="Genome Biol. Evol.">
        <title>Divergent and convergent evolution of fungal pathogenicity.</title>
        <authorList>
            <person name="Shang Y."/>
            <person name="Xiao G."/>
            <person name="Zheng P."/>
            <person name="Cen K."/>
            <person name="Zhan S."/>
            <person name="Wang C."/>
        </authorList>
    </citation>
    <scope>NUCLEOTIDE SEQUENCE [LARGE SCALE GENOMIC DNA]</scope>
    <source>
        <strain evidence="11 12">RCEF 264</strain>
    </source>
</reference>
<dbReference type="GO" id="GO:0017108">
    <property type="term" value="F:5'-flap endonuclease activity"/>
    <property type="evidence" value="ECO:0007669"/>
    <property type="project" value="TreeGrafter"/>
</dbReference>
<feature type="region of interest" description="Disordered" evidence="9">
    <location>
        <begin position="1"/>
        <end position="71"/>
    </location>
</feature>
<evidence type="ECO:0000256" key="9">
    <source>
        <dbReference type="SAM" id="MobiDB-lite"/>
    </source>
</evidence>
<dbReference type="FunFam" id="3.40.1350.10:FF:000009">
    <property type="entry name" value="Fanconi-associated nuclease"/>
    <property type="match status" value="1"/>
</dbReference>
<evidence type="ECO:0000313" key="11">
    <source>
        <dbReference type="EMBL" id="OAA64351.1"/>
    </source>
</evidence>
<dbReference type="GO" id="GO:0004528">
    <property type="term" value="F:phosphodiesterase I activity"/>
    <property type="evidence" value="ECO:0007669"/>
    <property type="project" value="UniProtKB-EC"/>
</dbReference>
<evidence type="ECO:0000256" key="3">
    <source>
        <dbReference type="ARBA" id="ARBA00022722"/>
    </source>
</evidence>
<dbReference type="Pfam" id="PF08774">
    <property type="entry name" value="VRR_NUC"/>
    <property type="match status" value="1"/>
</dbReference>
<keyword evidence="5 8" id="KW-0378">Hydrolase</keyword>
<dbReference type="Proteomes" id="UP000076874">
    <property type="component" value="Unassembled WGS sequence"/>
</dbReference>
<dbReference type="STRING" id="1081102.A0A167WZG7"/>
<name>A0A167WZG7_9HYPO</name>
<proteinExistence type="inferred from homology"/>
<keyword evidence="8" id="KW-0539">Nucleus</keyword>
<dbReference type="GO" id="GO:0070336">
    <property type="term" value="F:flap-structured DNA binding"/>
    <property type="evidence" value="ECO:0007669"/>
    <property type="project" value="TreeGrafter"/>
</dbReference>
<organism evidence="11 12">
    <name type="scientific">Niveomyces insectorum RCEF 264</name>
    <dbReference type="NCBI Taxonomy" id="1081102"/>
    <lineage>
        <taxon>Eukaryota</taxon>
        <taxon>Fungi</taxon>
        <taxon>Dikarya</taxon>
        <taxon>Ascomycota</taxon>
        <taxon>Pezizomycotina</taxon>
        <taxon>Sordariomycetes</taxon>
        <taxon>Hypocreomycetidae</taxon>
        <taxon>Hypocreales</taxon>
        <taxon>Cordycipitaceae</taxon>
        <taxon>Niveomyces</taxon>
    </lineage>
</organism>